<evidence type="ECO:0000313" key="1">
    <source>
        <dbReference type="EMBL" id="SEV92800.1"/>
    </source>
</evidence>
<dbReference type="GO" id="GO:0008168">
    <property type="term" value="F:methyltransferase activity"/>
    <property type="evidence" value="ECO:0007669"/>
    <property type="project" value="UniProtKB-KW"/>
</dbReference>
<keyword evidence="1" id="KW-0489">Methyltransferase</keyword>
<dbReference type="Proteomes" id="UP000199437">
    <property type="component" value="Unassembled WGS sequence"/>
</dbReference>
<proteinExistence type="predicted"/>
<dbReference type="RefSeq" id="WP_090257028.1">
    <property type="nucleotide sequence ID" value="NZ_FOIR01000001.1"/>
</dbReference>
<dbReference type="STRING" id="1267423.SAMN05216290_0739"/>
<sequence length="289" mass="33115">MTEQFSTCRICSNSNLKEHLPITDYFGEKEVFNTAICEQCTTVYTVPRPDEENIIKYYKSNSYKSHGDKKGGIIDKLYSIAQQRNFAYKHKLINKYSFGKNLLDYGCGAGAFLNHMQTKGYKVSGVEPDADARNHIPSNIPVVSDISEHSKSKFDVITSYHVIEHVHQLMETMNALSDKLDRNGVFHMALPNYKSWDAQHYGEHWAGYDVPRHLYHFSQKSVHTLAQKTGLNIVATHPLVFDSYYVSLLSEEYRTGSKNYIRAFKNGFVSNRKAKHTGEYSSLIYILTK</sequence>
<accession>A0A1I0MVI1</accession>
<reference evidence="2" key="1">
    <citation type="submission" date="2016-10" db="EMBL/GenBank/DDBJ databases">
        <authorList>
            <person name="Varghese N."/>
            <person name="Submissions S."/>
        </authorList>
    </citation>
    <scope>NUCLEOTIDE SEQUENCE [LARGE SCALE GENOMIC DNA]</scope>
    <source>
        <strain evidence="2">CGMCC 1.12402</strain>
    </source>
</reference>
<dbReference type="Pfam" id="PF13489">
    <property type="entry name" value="Methyltransf_23"/>
    <property type="match status" value="1"/>
</dbReference>
<dbReference type="Gene3D" id="3.40.50.150">
    <property type="entry name" value="Vaccinia Virus protein VP39"/>
    <property type="match status" value="1"/>
</dbReference>
<dbReference type="EMBL" id="FOIR01000001">
    <property type="protein sequence ID" value="SEV92800.1"/>
    <property type="molecule type" value="Genomic_DNA"/>
</dbReference>
<dbReference type="GeneID" id="99985479"/>
<name>A0A1I0MVI1_9BACT</name>
<dbReference type="AlphaFoldDB" id="A0A1I0MVI1"/>
<dbReference type="GO" id="GO:0032259">
    <property type="term" value="P:methylation"/>
    <property type="evidence" value="ECO:0007669"/>
    <property type="project" value="UniProtKB-KW"/>
</dbReference>
<protein>
    <submittedName>
        <fullName evidence="1">Methyltransferase domain-containing protein</fullName>
    </submittedName>
</protein>
<dbReference type="SUPFAM" id="SSF53335">
    <property type="entry name" value="S-adenosyl-L-methionine-dependent methyltransferases"/>
    <property type="match status" value="1"/>
</dbReference>
<dbReference type="CDD" id="cd02440">
    <property type="entry name" value="AdoMet_MTases"/>
    <property type="match status" value="1"/>
</dbReference>
<keyword evidence="2" id="KW-1185">Reference proteome</keyword>
<dbReference type="PANTHER" id="PTHR43861:SF6">
    <property type="entry name" value="METHYLTRANSFERASE TYPE 11"/>
    <property type="match status" value="1"/>
</dbReference>
<gene>
    <name evidence="1" type="ORF">SAMN05216290_0739</name>
</gene>
<dbReference type="InterPro" id="IPR029063">
    <property type="entry name" value="SAM-dependent_MTases_sf"/>
</dbReference>
<evidence type="ECO:0000313" key="2">
    <source>
        <dbReference type="Proteomes" id="UP000199437"/>
    </source>
</evidence>
<dbReference type="PANTHER" id="PTHR43861">
    <property type="entry name" value="TRANS-ACONITATE 2-METHYLTRANSFERASE-RELATED"/>
    <property type="match status" value="1"/>
</dbReference>
<keyword evidence="1" id="KW-0808">Transferase</keyword>
<organism evidence="1 2">
    <name type="scientific">Roseivirga pacifica</name>
    <dbReference type="NCBI Taxonomy" id="1267423"/>
    <lineage>
        <taxon>Bacteria</taxon>
        <taxon>Pseudomonadati</taxon>
        <taxon>Bacteroidota</taxon>
        <taxon>Cytophagia</taxon>
        <taxon>Cytophagales</taxon>
        <taxon>Roseivirgaceae</taxon>
        <taxon>Roseivirga</taxon>
    </lineage>
</organism>
<dbReference type="OrthoDB" id="2370471at2"/>